<organism evidence="1 2">
    <name type="scientific">Xenorhabdus bovienii str. feltiae Moldova</name>
    <dbReference type="NCBI Taxonomy" id="1398200"/>
    <lineage>
        <taxon>Bacteria</taxon>
        <taxon>Pseudomonadati</taxon>
        <taxon>Pseudomonadota</taxon>
        <taxon>Gammaproteobacteria</taxon>
        <taxon>Enterobacterales</taxon>
        <taxon>Morganellaceae</taxon>
        <taxon>Xenorhabdus</taxon>
    </lineage>
</organism>
<dbReference type="Proteomes" id="UP000028487">
    <property type="component" value="Unassembled WGS sequence"/>
</dbReference>
<protein>
    <submittedName>
        <fullName evidence="1">Uncharacterized protein</fullName>
    </submittedName>
</protein>
<name>A0A077NMR7_XENBV</name>
<sequence>MRLTRLAARFAGSSGALPQESPAVCFRAVRERVYEPWEPP</sequence>
<comment type="caution">
    <text evidence="1">The sequence shown here is derived from an EMBL/GenBank/DDBJ whole genome shotgun (WGS) entry which is preliminary data.</text>
</comment>
<reference evidence="1" key="1">
    <citation type="submission" date="2013-07" db="EMBL/GenBank/DDBJ databases">
        <title>Sub-species coevolution in mutualistic symbiosis.</title>
        <authorList>
            <person name="Murfin K."/>
            <person name="Klassen J."/>
            <person name="Lee M."/>
            <person name="Forst S."/>
            <person name="Stock P."/>
            <person name="Goodrich-Blair H."/>
        </authorList>
    </citation>
    <scope>NUCLEOTIDE SEQUENCE [LARGE SCALE GENOMIC DNA]</scope>
    <source>
        <strain evidence="1">Feltiae Moldova</strain>
    </source>
</reference>
<dbReference type="EMBL" id="CBSV010000031">
    <property type="protein sequence ID" value="CDG99869.1"/>
    <property type="molecule type" value="Genomic_DNA"/>
</dbReference>
<dbReference type="AlphaFoldDB" id="A0A077NMR7"/>
<gene>
    <name evidence="1" type="ORF">XBFM1_1260018</name>
</gene>
<dbReference type="HOGENOM" id="CLU_3298751_0_0_6"/>
<accession>A0A077NMR7</accession>
<evidence type="ECO:0000313" key="1">
    <source>
        <dbReference type="EMBL" id="CDG99869.1"/>
    </source>
</evidence>
<evidence type="ECO:0000313" key="2">
    <source>
        <dbReference type="Proteomes" id="UP000028487"/>
    </source>
</evidence>
<proteinExistence type="predicted"/>